<evidence type="ECO:0000256" key="2">
    <source>
        <dbReference type="SAM" id="MobiDB-lite"/>
    </source>
</evidence>
<reference evidence="3" key="3">
    <citation type="submission" date="2025-09" db="UniProtKB">
        <authorList>
            <consortium name="Ensembl"/>
        </authorList>
    </citation>
    <scope>IDENTIFICATION</scope>
</reference>
<evidence type="ECO:0000313" key="4">
    <source>
        <dbReference type="Proteomes" id="UP000016666"/>
    </source>
</evidence>
<dbReference type="GeneTree" id="ENSGT00390000000596"/>
<gene>
    <name evidence="3" type="primary">CCDC13</name>
</gene>
<organism evidence="3 4">
    <name type="scientific">Anas platyrhynchos platyrhynchos</name>
    <name type="common">Northern mallard</name>
    <dbReference type="NCBI Taxonomy" id="8840"/>
    <lineage>
        <taxon>Eukaryota</taxon>
        <taxon>Metazoa</taxon>
        <taxon>Chordata</taxon>
        <taxon>Craniata</taxon>
        <taxon>Vertebrata</taxon>
        <taxon>Euteleostomi</taxon>
        <taxon>Archelosauria</taxon>
        <taxon>Archosauria</taxon>
        <taxon>Dinosauria</taxon>
        <taxon>Saurischia</taxon>
        <taxon>Theropoda</taxon>
        <taxon>Coelurosauria</taxon>
        <taxon>Aves</taxon>
        <taxon>Neognathae</taxon>
        <taxon>Galloanserae</taxon>
        <taxon>Anseriformes</taxon>
        <taxon>Anatidae</taxon>
        <taxon>Anatinae</taxon>
        <taxon>Anas</taxon>
    </lineage>
</organism>
<reference evidence="3 4" key="1">
    <citation type="submission" date="2017-10" db="EMBL/GenBank/DDBJ databases">
        <title>A new Pekin duck reference genome.</title>
        <authorList>
            <person name="Hou Z.-C."/>
            <person name="Zhou Z.-K."/>
            <person name="Zhu F."/>
            <person name="Hou S.-S."/>
        </authorList>
    </citation>
    <scope>NUCLEOTIDE SEQUENCE [LARGE SCALE GENOMIC DNA]</scope>
</reference>
<dbReference type="Proteomes" id="UP000016666">
    <property type="component" value="Chromosome 2"/>
</dbReference>
<dbReference type="InterPro" id="IPR038929">
    <property type="entry name" value="CCDC13"/>
</dbReference>
<sequence>MESDLKAQEHFKSQFKALQEQQQRKLQNLMERKKDKQSSQKVNNGDAKETFGIPNDLNLFETEQPVTEDDSKRLLEVENEQLQDQLREVRDENCRLYKLVKDKEFEIKQLQKKMQEDRLALSGMSGLAGDVAAAKIVELAKKNREITAETESEKAKVKQLNNKVKELERELQTAVEKIHSLGGDDAGIKQSTLKKTEGNLAESAEVKALQEKLTTANFKVMEYRNQVQSAKQELKMMQKLLANEVGEDVNIQSLLTNSGSWRGRAQQILVLQSKVRELENQLGQTKSRTSLSETDEELLALADPRKLSAQEKNLLKIRSLEKEKKEALEKLTGEHDALQKNHEEVKKKLDASKARNKVLCSEVKTLKGQIATLLEKGKHDDELIDALLSQLKQMQEILKHLSQQDEKNKESQQVLGQHLNNEAQKQNCLIEQLRQLVAEREAKVKELEEEIGQLTLQKKSAQQGDNPGAAVIAPSEQSEDPRFTLLKPLASGGDQAGRTESARTVSKMGHMLVESAATQPPLLSNNIPPGRLAGTDSLDFKVLQTQITEHKALCQAAEVERDRLLELVTVLQKRVEESSDKVLEVEKRLQEERRRCVLLEQQLEKLQMDPGRNTSTQKPPLRGKTGQASHSRLTLNMSDRKELSAAQLSRLPLESQVEELSTRLVIQLDENEALKAALETTVRKKEEDFKLYQDTMDQVKDIFLQAIWQQKQEKSPELSLQTGHR</sequence>
<keyword evidence="1" id="KW-0175">Coiled coil</keyword>
<accession>A0A493TJX7</accession>
<dbReference type="STRING" id="8840.ENSAPLP00000026201"/>
<feature type="coiled-coil region" evidence="1">
    <location>
        <begin position="430"/>
        <end position="464"/>
    </location>
</feature>
<dbReference type="GO" id="GO:0031122">
    <property type="term" value="P:cytoplasmic microtubule organization"/>
    <property type="evidence" value="ECO:0007669"/>
    <property type="project" value="Ensembl"/>
</dbReference>
<dbReference type="AlphaFoldDB" id="A0A493TJX7"/>
<evidence type="ECO:0000313" key="3">
    <source>
        <dbReference type="Ensembl" id="ENSAPLP00000026201.1"/>
    </source>
</evidence>
<feature type="region of interest" description="Disordered" evidence="2">
    <location>
        <begin position="606"/>
        <end position="633"/>
    </location>
</feature>
<feature type="coiled-coil region" evidence="1">
    <location>
        <begin position="72"/>
        <end position="355"/>
    </location>
</feature>
<dbReference type="PANTHER" id="PTHR31935:SF1">
    <property type="entry name" value="COILED-COIL DOMAIN-CONTAINING PROTEIN 13"/>
    <property type="match status" value="1"/>
</dbReference>
<dbReference type="Ensembl" id="ENSAPLT00000035103.1">
    <property type="protein sequence ID" value="ENSAPLP00000026201.1"/>
    <property type="gene ID" value="ENSAPLG00000013331.2"/>
</dbReference>
<keyword evidence="4" id="KW-1185">Reference proteome</keyword>
<dbReference type="GO" id="GO:0006974">
    <property type="term" value="P:DNA damage response"/>
    <property type="evidence" value="ECO:0007669"/>
    <property type="project" value="Ensembl"/>
</dbReference>
<dbReference type="GO" id="GO:0034451">
    <property type="term" value="C:centriolar satellite"/>
    <property type="evidence" value="ECO:0007669"/>
    <property type="project" value="Ensembl"/>
</dbReference>
<proteinExistence type="predicted"/>
<reference evidence="3" key="2">
    <citation type="submission" date="2025-08" db="UniProtKB">
        <authorList>
            <consortium name="Ensembl"/>
        </authorList>
    </citation>
    <scope>IDENTIFICATION</scope>
</reference>
<feature type="region of interest" description="Disordered" evidence="2">
    <location>
        <begin position="27"/>
        <end position="55"/>
    </location>
</feature>
<dbReference type="GO" id="GO:1905515">
    <property type="term" value="P:non-motile cilium assembly"/>
    <property type="evidence" value="ECO:0007669"/>
    <property type="project" value="Ensembl"/>
</dbReference>
<dbReference type="PANTHER" id="PTHR31935">
    <property type="entry name" value="COILED-COIL DOMAIN-CONTAINING PROTEIN 13"/>
    <property type="match status" value="1"/>
</dbReference>
<dbReference type="OMA" id="VNINTMN"/>
<protein>
    <submittedName>
        <fullName evidence="3">Coiled-coil domain containing 13</fullName>
    </submittedName>
</protein>
<evidence type="ECO:0000256" key="1">
    <source>
        <dbReference type="SAM" id="Coils"/>
    </source>
</evidence>
<name>A0A493TJX7_ANAPP</name>